<organism evidence="7 8">
    <name type="scientific">Anaerolinea thermophila</name>
    <dbReference type="NCBI Taxonomy" id="167964"/>
    <lineage>
        <taxon>Bacteria</taxon>
        <taxon>Bacillati</taxon>
        <taxon>Chloroflexota</taxon>
        <taxon>Anaerolineae</taxon>
        <taxon>Anaerolineales</taxon>
        <taxon>Anaerolineaceae</taxon>
        <taxon>Anaerolinea</taxon>
    </lineage>
</organism>
<keyword evidence="3 4" id="KW-0732">Signal</keyword>
<dbReference type="Proteomes" id="UP000064249">
    <property type="component" value="Unassembled WGS sequence"/>
</dbReference>
<dbReference type="GO" id="GO:0006817">
    <property type="term" value="P:phosphate ion transport"/>
    <property type="evidence" value="ECO:0007669"/>
    <property type="project" value="UniProtKB-UniRule"/>
</dbReference>
<evidence type="ECO:0000259" key="6">
    <source>
        <dbReference type="Pfam" id="PF12849"/>
    </source>
</evidence>
<dbReference type="PANTHER" id="PTHR30570:SF1">
    <property type="entry name" value="PHOSPHATE-BINDING PROTEIN PSTS"/>
    <property type="match status" value="1"/>
</dbReference>
<dbReference type="EMBL" id="LGFU01000003">
    <property type="protein sequence ID" value="KUK46947.1"/>
    <property type="molecule type" value="Genomic_DNA"/>
</dbReference>
<evidence type="ECO:0000256" key="5">
    <source>
        <dbReference type="SAM" id="MobiDB-lite"/>
    </source>
</evidence>
<sequence>MSRKIFGLLSIMLVSALLLGACSTPAAEEPTPAAEEEAAPTMEEAAPVEEEAPVEEALSGQLQLAGSTTVQPLAEVLAESFMDANPDVVVEIQGGGSSVGVTSAGEGTVDIGNASRGIKDSEFETFPNLTVYTIAFDGIAIVTNPELDIPTLSLEQVRGIFSGEITNFSEVGGPDAEIVIVSREEGSGTRAAFEELVMAYKDENGETVEVPISENALLQQSNGQVSTIVSTTPNTVGYLSFGYLSDAVKGVAIDGVEPAVENVKNGTYSIFRPLNMLTNGEAQGLAKAFIDYILSDAGQEIVAEDYITVK</sequence>
<dbReference type="Gene3D" id="3.40.190.10">
    <property type="entry name" value="Periplasmic binding protein-like II"/>
    <property type="match status" value="2"/>
</dbReference>
<feature type="region of interest" description="Disordered" evidence="5">
    <location>
        <begin position="27"/>
        <end position="49"/>
    </location>
</feature>
<feature type="domain" description="PBP" evidence="6">
    <location>
        <begin position="55"/>
        <end position="296"/>
    </location>
</feature>
<dbReference type="InterPro" id="IPR050811">
    <property type="entry name" value="Phosphate_ABC_transporter"/>
</dbReference>
<name>A0A117LH68_9CHLR</name>
<comment type="caution">
    <text evidence="7">The sequence shown here is derived from an EMBL/GenBank/DDBJ whole genome shotgun (WGS) entry which is preliminary data.</text>
</comment>
<dbReference type="PROSITE" id="PS51257">
    <property type="entry name" value="PROKAR_LIPOPROTEIN"/>
    <property type="match status" value="1"/>
</dbReference>
<comment type="similarity">
    <text evidence="1 4">Belongs to the PstS family.</text>
</comment>
<reference evidence="7 8" key="1">
    <citation type="journal article" date="2015" name="MBio">
        <title>Genome-Resolved Metagenomic Analysis Reveals Roles for Candidate Phyla and Other Microbial Community Members in Biogeochemical Transformations in Oil Reservoirs.</title>
        <authorList>
            <person name="Hu P."/>
            <person name="Tom L."/>
            <person name="Singh A."/>
            <person name="Thomas B.C."/>
            <person name="Baker B.J."/>
            <person name="Piceno Y.M."/>
            <person name="Andersen G.L."/>
            <person name="Banfield J.F."/>
        </authorList>
    </citation>
    <scope>NUCLEOTIDE SEQUENCE [LARGE SCALE GENOMIC DNA]</scope>
    <source>
        <strain evidence="7">46_16</strain>
    </source>
</reference>
<dbReference type="PATRIC" id="fig|167964.4.peg.494"/>
<accession>A0A117LH68</accession>
<dbReference type="NCBIfam" id="TIGR02136">
    <property type="entry name" value="ptsS_2"/>
    <property type="match status" value="1"/>
</dbReference>
<protein>
    <recommendedName>
        <fullName evidence="4">Phosphate-binding protein</fullName>
    </recommendedName>
</protein>
<evidence type="ECO:0000313" key="7">
    <source>
        <dbReference type="EMBL" id="KUK46947.1"/>
    </source>
</evidence>
<evidence type="ECO:0000313" key="8">
    <source>
        <dbReference type="Proteomes" id="UP000064249"/>
    </source>
</evidence>
<dbReference type="AlphaFoldDB" id="A0A117LH68"/>
<evidence type="ECO:0000256" key="2">
    <source>
        <dbReference type="ARBA" id="ARBA00022448"/>
    </source>
</evidence>
<evidence type="ECO:0000256" key="1">
    <source>
        <dbReference type="ARBA" id="ARBA00008725"/>
    </source>
</evidence>
<comment type="function">
    <text evidence="4">Involved in the system for phosphate transport across the cytoplasmic membrane.</text>
</comment>
<feature type="compositionally biased region" description="Low complexity" evidence="5">
    <location>
        <begin position="27"/>
        <end position="45"/>
    </location>
</feature>
<dbReference type="Pfam" id="PF12849">
    <property type="entry name" value="PBP_like_2"/>
    <property type="match status" value="1"/>
</dbReference>
<evidence type="ECO:0000256" key="4">
    <source>
        <dbReference type="RuleBase" id="RU367119"/>
    </source>
</evidence>
<keyword evidence="4" id="KW-0592">Phosphate transport</keyword>
<dbReference type="InterPro" id="IPR011862">
    <property type="entry name" value="Phos-bd"/>
</dbReference>
<dbReference type="PANTHER" id="PTHR30570">
    <property type="entry name" value="PERIPLASMIC PHOSPHATE BINDING COMPONENT OF PHOSPHATE ABC TRANSPORTER"/>
    <property type="match status" value="1"/>
</dbReference>
<feature type="signal peptide" evidence="4">
    <location>
        <begin position="1"/>
        <end position="26"/>
    </location>
</feature>
<feature type="chain" id="PRO_5027136466" description="Phosphate-binding protein" evidence="4">
    <location>
        <begin position="27"/>
        <end position="310"/>
    </location>
</feature>
<dbReference type="InterPro" id="IPR024370">
    <property type="entry name" value="PBP_domain"/>
</dbReference>
<keyword evidence="2 4" id="KW-0813">Transport</keyword>
<evidence type="ECO:0000256" key="3">
    <source>
        <dbReference type="ARBA" id="ARBA00022729"/>
    </source>
</evidence>
<dbReference type="SUPFAM" id="SSF53850">
    <property type="entry name" value="Periplasmic binding protein-like II"/>
    <property type="match status" value="1"/>
</dbReference>
<gene>
    <name evidence="7" type="ORF">XD73_0144</name>
</gene>
<dbReference type="GO" id="GO:0042301">
    <property type="term" value="F:phosphate ion binding"/>
    <property type="evidence" value="ECO:0007669"/>
    <property type="project" value="UniProtKB-UniRule"/>
</dbReference>
<proteinExistence type="inferred from homology"/>
<dbReference type="CDD" id="cd13653">
    <property type="entry name" value="PBP2_phosphate_like_1"/>
    <property type="match status" value="1"/>
</dbReference>